<organism evidence="1 2">
    <name type="scientific">Rozella allomycis (strain CSF55)</name>
    <dbReference type="NCBI Taxonomy" id="988480"/>
    <lineage>
        <taxon>Eukaryota</taxon>
        <taxon>Fungi</taxon>
        <taxon>Fungi incertae sedis</taxon>
        <taxon>Cryptomycota</taxon>
        <taxon>Cryptomycota incertae sedis</taxon>
        <taxon>Rozella</taxon>
    </lineage>
</organism>
<reference evidence="1 2" key="1">
    <citation type="journal article" date="2013" name="Curr. Biol.">
        <title>Shared signatures of parasitism and phylogenomics unite Cryptomycota and microsporidia.</title>
        <authorList>
            <person name="James T.Y."/>
            <person name="Pelin A."/>
            <person name="Bonen L."/>
            <person name="Ahrendt S."/>
            <person name="Sain D."/>
            <person name="Corradi N."/>
            <person name="Stajich J.E."/>
        </authorList>
    </citation>
    <scope>NUCLEOTIDE SEQUENCE [LARGE SCALE GENOMIC DNA]</scope>
    <source>
        <strain evidence="1 2">CSF55</strain>
    </source>
</reference>
<dbReference type="AlphaFoldDB" id="A0A075ANR9"/>
<gene>
    <name evidence="1" type="ORF">O9G_000020</name>
</gene>
<evidence type="ECO:0000313" key="1">
    <source>
        <dbReference type="EMBL" id="EPZ31544.1"/>
    </source>
</evidence>
<name>A0A075ANR9_ROZAC</name>
<keyword evidence="2" id="KW-1185">Reference proteome</keyword>
<protein>
    <submittedName>
        <fullName evidence="1">Uncharacterized protein</fullName>
    </submittedName>
</protein>
<sequence>MYDVRSGSMIISFTSLHLKPTEVCREEQLSQLFDKVTRVYYRLLAVSMYDVRSGSMIISFTSLHLKPTEVCREEQLSQLFDKVTRG</sequence>
<dbReference type="HOGENOM" id="CLU_2499140_0_0_1"/>
<proteinExistence type="predicted"/>
<dbReference type="EMBL" id="KE561209">
    <property type="protein sequence ID" value="EPZ31544.1"/>
    <property type="molecule type" value="Genomic_DNA"/>
</dbReference>
<accession>A0A075ANR9</accession>
<evidence type="ECO:0000313" key="2">
    <source>
        <dbReference type="Proteomes" id="UP000030755"/>
    </source>
</evidence>
<dbReference type="Proteomes" id="UP000030755">
    <property type="component" value="Unassembled WGS sequence"/>
</dbReference>